<dbReference type="Proteomes" id="UP000001497">
    <property type="component" value="Chromosome"/>
</dbReference>
<dbReference type="SUPFAM" id="SSF49478">
    <property type="entry name" value="Cna protein B-type domain"/>
    <property type="match status" value="1"/>
</dbReference>
<evidence type="ECO:0000313" key="3">
    <source>
        <dbReference type="Proteomes" id="UP000000517"/>
    </source>
</evidence>
<keyword evidence="4" id="KW-1185">Reference proteome</keyword>
<reference evidence="1 4" key="1">
    <citation type="submission" date="2009-10" db="EMBL/GenBank/DDBJ databases">
        <title>Complete sequence of Fibrobacter succinogenes subsp. succinogenes S85.</title>
        <authorList>
            <consortium name="US DOE Joint Genome Institute"/>
            <person name="Lucas S."/>
            <person name="Copeland A."/>
            <person name="Lapidus A."/>
            <person name="Glavina del Rio T."/>
            <person name="Tice H."/>
            <person name="Bruce D."/>
            <person name="Goodwin L."/>
            <person name="Pitluck S."/>
            <person name="Chertkov O."/>
            <person name="Detter J.C."/>
            <person name="Han C."/>
            <person name="Tapia R."/>
            <person name="Larimer F."/>
            <person name="Land M."/>
            <person name="Hauser L."/>
            <person name="Kyrpides N."/>
            <person name="Mikhailova N."/>
            <person name="Weimer P.J."/>
            <person name="Stevenson D.M."/>
            <person name="Boyum J."/>
            <person name="Brumm P.I."/>
            <person name="Mead D."/>
        </authorList>
    </citation>
    <scope>NUCLEOTIDE SEQUENCE [LARGE SCALE GENOMIC DNA]</scope>
    <source>
        <strain evidence="4">ATCC 19169 / S85</strain>
        <strain evidence="1">S85</strain>
    </source>
</reference>
<accession>C9RQ66</accession>
<dbReference type="EMBL" id="CP001792">
    <property type="protein sequence ID" value="ACX74743.1"/>
    <property type="molecule type" value="Genomic_DNA"/>
</dbReference>
<evidence type="ECO:0000313" key="1">
    <source>
        <dbReference type="EMBL" id="ACX74743.1"/>
    </source>
</evidence>
<protein>
    <submittedName>
        <fullName evidence="2">Uncharacterized protein</fullName>
    </submittedName>
</protein>
<dbReference type="KEGG" id="fsu:Fisuc_1139"/>
<sequence length="444" mass="47565">MIFKKKLYIKGMDLKQNNNRRLISLIAPFAIGFSLCACGSDNVAGGGPSGTEAGNAITAQILIANAPAANARVKLVEHNSLDGQGYTATADSNGFVSIEHVAVGNYTMEASLDESALALQLPVDVKDTVSDVTLGQQNLQKSVFIGGSITDFIDDTTESLKNMNGYVKFRGLDHSAAITNGKFEIFGLPAGHLNMVIIPAETADTVKVSVETDAGDSVTTLKPNTPEPEKETLLIDDFEDGDFYHRLAPEYTNFMFGGGQWAINTDPAIVNIDTLPGSFKITPVATYTPFGGSPFTAVIQDDGNGGKEVHFTIEFPDTSAYKQASAIVKVDIGNSGVSYDLTPIDTIAFEAWGQGSSDFVIIDATLKDVDASLGGAAFTIGKTSMELTQEKKKYKFALADIVPNEETRKSATTMGLVFHSDAELHFDNLEFIGNDLLNIWKSNK</sequence>
<dbReference type="OrthoDB" id="9804432at2"/>
<name>C9RQ66_FIBSS</name>
<dbReference type="AlphaFoldDB" id="C9RQ66"/>
<dbReference type="Gene3D" id="2.60.40.1120">
    <property type="entry name" value="Carboxypeptidase-like, regulatory domain"/>
    <property type="match status" value="1"/>
</dbReference>
<proteinExistence type="predicted"/>
<evidence type="ECO:0000313" key="2">
    <source>
        <dbReference type="EMBL" id="ADL24755.1"/>
    </source>
</evidence>
<dbReference type="RefSeq" id="WP_014545867.1">
    <property type="nucleotide sequence ID" value="NC_013410.1"/>
</dbReference>
<reference evidence="2" key="3">
    <citation type="submission" date="2010-08" db="EMBL/GenBank/DDBJ databases">
        <authorList>
            <person name="Durkin A.S."/>
            <person name="Nelson K.E."/>
            <person name="Morrison M."/>
            <person name="Forsberg C.W."/>
            <person name="Wilson D.B."/>
            <person name="Russell J.B."/>
            <person name="Cann I.K.O."/>
            <person name="Mackie R.I."/>
            <person name="White B.A."/>
        </authorList>
    </citation>
    <scope>NUCLEOTIDE SEQUENCE</scope>
    <source>
        <strain evidence="2">S85</strain>
    </source>
</reference>
<dbReference type="EMBL" id="CP002158">
    <property type="protein sequence ID" value="ADL24755.1"/>
    <property type="molecule type" value="Genomic_DNA"/>
</dbReference>
<dbReference type="STRING" id="59374.FSU_1597"/>
<organism evidence="2 3">
    <name type="scientific">Fibrobacter succinogenes (strain ATCC 19169 / S85)</name>
    <dbReference type="NCBI Taxonomy" id="59374"/>
    <lineage>
        <taxon>Bacteria</taxon>
        <taxon>Pseudomonadati</taxon>
        <taxon>Fibrobacterota</taxon>
        <taxon>Fibrobacteria</taxon>
        <taxon>Fibrobacterales</taxon>
        <taxon>Fibrobacteraceae</taxon>
        <taxon>Fibrobacter</taxon>
    </lineage>
</organism>
<dbReference type="Proteomes" id="UP000000517">
    <property type="component" value="Chromosome"/>
</dbReference>
<gene>
    <name evidence="1" type="ordered locus">Fisuc_1139</name>
    <name evidence="2" type="ordered locus">FSU_1597</name>
</gene>
<reference evidence="3" key="2">
    <citation type="submission" date="2010-08" db="EMBL/GenBank/DDBJ databases">
        <title>Complete sequence of Fibrobacter succinogenes subsp. succinogenes S85.</title>
        <authorList>
            <person name="Durkin A.S."/>
            <person name="Nelson K.E."/>
            <person name="Morrison M."/>
            <person name="Forsberg C.W."/>
            <person name="Wilson D.B."/>
            <person name="Russell J.B."/>
            <person name="Cann I.K.O."/>
            <person name="Mackie R.I."/>
            <person name="White B.A."/>
        </authorList>
    </citation>
    <scope>NUCLEOTIDE SEQUENCE [LARGE SCALE GENOMIC DNA]</scope>
    <source>
        <strain evidence="3">ATCC 19169 / S85</strain>
    </source>
</reference>
<dbReference type="KEGG" id="fsc:FSU_1597"/>
<dbReference type="HOGENOM" id="CLU_616419_0_0_0"/>
<evidence type="ECO:0000313" key="4">
    <source>
        <dbReference type="Proteomes" id="UP000001497"/>
    </source>
</evidence>